<proteinExistence type="predicted"/>
<sequence length="170" mass="17729">MTIPGPATPPAVVPTPPPGPGARPPFAAPPTEGRTARVWVGIGVAALAVLLCCGGGAAALVGIAVTGTQAVNERSHAVVAAYFDAVEQREYAKAYALLCDDIHRRESVPEFERRVSAEPAIDSYTIGDATIANVVIVPVDVRYDRGGQRTLHVELSQDAGTGEFEVCGIR</sequence>
<reference evidence="4" key="1">
    <citation type="submission" date="2016-10" db="EMBL/GenBank/DDBJ databases">
        <authorList>
            <person name="Varghese N."/>
            <person name="Submissions S."/>
        </authorList>
    </citation>
    <scope>NUCLEOTIDE SEQUENCE [LARGE SCALE GENOMIC DNA]</scope>
    <source>
        <strain evidence="4">DSM 45245</strain>
    </source>
</reference>
<evidence type="ECO:0000313" key="3">
    <source>
        <dbReference type="EMBL" id="SDZ25661.1"/>
    </source>
</evidence>
<feature type="compositionally biased region" description="Pro residues" evidence="1">
    <location>
        <begin position="1"/>
        <end position="28"/>
    </location>
</feature>
<dbReference type="RefSeq" id="WP_245736772.1">
    <property type="nucleotide sequence ID" value="NZ_FNPH01000008.1"/>
</dbReference>
<name>A0A1H3RK98_9ACTN</name>
<evidence type="ECO:0000256" key="2">
    <source>
        <dbReference type="SAM" id="Phobius"/>
    </source>
</evidence>
<feature type="region of interest" description="Disordered" evidence="1">
    <location>
        <begin position="1"/>
        <end position="30"/>
    </location>
</feature>
<keyword evidence="2" id="KW-0472">Membrane</keyword>
<dbReference type="Proteomes" id="UP000242415">
    <property type="component" value="Unassembled WGS sequence"/>
</dbReference>
<evidence type="ECO:0000313" key="4">
    <source>
        <dbReference type="Proteomes" id="UP000242415"/>
    </source>
</evidence>
<accession>A0A1H3RK98</accession>
<keyword evidence="2" id="KW-0812">Transmembrane</keyword>
<keyword evidence="2" id="KW-1133">Transmembrane helix</keyword>
<feature type="transmembrane region" description="Helical" evidence="2">
    <location>
        <begin position="38"/>
        <end position="65"/>
    </location>
</feature>
<dbReference type="STRING" id="405436.SAMN05444365_10881"/>
<dbReference type="EMBL" id="FNPH01000008">
    <property type="protein sequence ID" value="SDZ25661.1"/>
    <property type="molecule type" value="Genomic_DNA"/>
</dbReference>
<protein>
    <recommendedName>
        <fullName evidence="5">DUF4878 domain-containing protein</fullName>
    </recommendedName>
</protein>
<dbReference type="AlphaFoldDB" id="A0A1H3RK98"/>
<organism evidence="3 4">
    <name type="scientific">Micromonospora pattaloongensis</name>
    <dbReference type="NCBI Taxonomy" id="405436"/>
    <lineage>
        <taxon>Bacteria</taxon>
        <taxon>Bacillati</taxon>
        <taxon>Actinomycetota</taxon>
        <taxon>Actinomycetes</taxon>
        <taxon>Micromonosporales</taxon>
        <taxon>Micromonosporaceae</taxon>
        <taxon>Micromonospora</taxon>
    </lineage>
</organism>
<keyword evidence="4" id="KW-1185">Reference proteome</keyword>
<evidence type="ECO:0008006" key="5">
    <source>
        <dbReference type="Google" id="ProtNLM"/>
    </source>
</evidence>
<gene>
    <name evidence="3" type="ORF">SAMN05444365_10881</name>
</gene>
<evidence type="ECO:0000256" key="1">
    <source>
        <dbReference type="SAM" id="MobiDB-lite"/>
    </source>
</evidence>